<evidence type="ECO:0000256" key="2">
    <source>
        <dbReference type="SAM" id="Phobius"/>
    </source>
</evidence>
<feature type="non-terminal residue" evidence="3">
    <location>
        <position position="65"/>
    </location>
</feature>
<name>A0A093BW80_9AVES</name>
<dbReference type="Proteomes" id="UP000053149">
    <property type="component" value="Unassembled WGS sequence"/>
</dbReference>
<evidence type="ECO:0000256" key="1">
    <source>
        <dbReference type="SAM" id="MobiDB-lite"/>
    </source>
</evidence>
<feature type="non-terminal residue" evidence="3">
    <location>
        <position position="1"/>
    </location>
</feature>
<dbReference type="AlphaFoldDB" id="A0A093BW80"/>
<evidence type="ECO:0000313" key="4">
    <source>
        <dbReference type="Proteomes" id="UP000053149"/>
    </source>
</evidence>
<gene>
    <name evidence="3" type="ORF">N339_08705</name>
</gene>
<keyword evidence="4" id="KW-1185">Reference proteome</keyword>
<keyword evidence="2" id="KW-1133">Transmembrane helix</keyword>
<proteinExistence type="predicted"/>
<accession>A0A093BW80</accession>
<keyword evidence="2" id="KW-0472">Membrane</keyword>
<evidence type="ECO:0000313" key="3">
    <source>
        <dbReference type="EMBL" id="KFV07975.1"/>
    </source>
</evidence>
<keyword evidence="2" id="KW-0812">Transmembrane</keyword>
<protein>
    <submittedName>
        <fullName evidence="3">Uncharacterized protein</fullName>
    </submittedName>
</protein>
<sequence length="65" mass="7235">AAHSQQTSLLFDVLVVLLLWCFKYLGFMLIIRKLATEPYCSKLSQQGLSLSPGLSGHRSLPGFPR</sequence>
<dbReference type="EMBL" id="KL234542">
    <property type="protein sequence ID" value="KFV07975.1"/>
    <property type="molecule type" value="Genomic_DNA"/>
</dbReference>
<feature type="region of interest" description="Disordered" evidence="1">
    <location>
        <begin position="45"/>
        <end position="65"/>
    </location>
</feature>
<organism evidence="3 4">
    <name type="scientific">Pterocles gutturalis</name>
    <name type="common">yellow-throated sandgrouse</name>
    <dbReference type="NCBI Taxonomy" id="240206"/>
    <lineage>
        <taxon>Eukaryota</taxon>
        <taxon>Metazoa</taxon>
        <taxon>Chordata</taxon>
        <taxon>Craniata</taxon>
        <taxon>Vertebrata</taxon>
        <taxon>Euteleostomi</taxon>
        <taxon>Archelosauria</taxon>
        <taxon>Archosauria</taxon>
        <taxon>Dinosauria</taxon>
        <taxon>Saurischia</taxon>
        <taxon>Theropoda</taxon>
        <taxon>Coelurosauria</taxon>
        <taxon>Aves</taxon>
        <taxon>Neognathae</taxon>
        <taxon>Neoaves</taxon>
        <taxon>Columbimorphae</taxon>
        <taxon>Pterocliformes</taxon>
        <taxon>Pteroclidae</taxon>
        <taxon>Pterocles</taxon>
    </lineage>
</organism>
<reference evidence="3 4" key="1">
    <citation type="submission" date="2014-04" db="EMBL/GenBank/DDBJ databases">
        <title>Genome evolution of avian class.</title>
        <authorList>
            <person name="Zhang G."/>
            <person name="Li C."/>
        </authorList>
    </citation>
    <scope>NUCLEOTIDE SEQUENCE [LARGE SCALE GENOMIC DNA]</scope>
    <source>
        <strain evidence="3">BGI_N339</strain>
    </source>
</reference>
<feature type="transmembrane region" description="Helical" evidence="2">
    <location>
        <begin position="13"/>
        <end position="31"/>
    </location>
</feature>